<dbReference type="HOGENOM" id="CLU_2786689_0_0_3"/>
<proteinExistence type="predicted"/>
<accession>B4VZ74</accession>
<name>B4VZ74_9CYAN</name>
<gene>
    <name evidence="1" type="ORF">MC7420_3257</name>
</gene>
<evidence type="ECO:0000313" key="1">
    <source>
        <dbReference type="EMBL" id="EDX72811.1"/>
    </source>
</evidence>
<keyword evidence="2" id="KW-1185">Reference proteome</keyword>
<dbReference type="Proteomes" id="UP000003835">
    <property type="component" value="Unassembled WGS sequence"/>
</dbReference>
<sequence length="68" mass="7780">MGFDFAQPIAQPTAQLTLQYIKGFGDPKLILIAIYFYQYSVVIQNKKLILLSLLQYGYFDKVGESPLF</sequence>
<organism evidence="1 2">
    <name type="scientific">Coleofasciculus chthonoplastes PCC 7420</name>
    <dbReference type="NCBI Taxonomy" id="118168"/>
    <lineage>
        <taxon>Bacteria</taxon>
        <taxon>Bacillati</taxon>
        <taxon>Cyanobacteriota</taxon>
        <taxon>Cyanophyceae</taxon>
        <taxon>Coleofasciculales</taxon>
        <taxon>Coleofasciculaceae</taxon>
        <taxon>Coleofasciculus</taxon>
    </lineage>
</organism>
<protein>
    <submittedName>
        <fullName evidence="1">Uncharacterized protein</fullName>
    </submittedName>
</protein>
<evidence type="ECO:0000313" key="2">
    <source>
        <dbReference type="Proteomes" id="UP000003835"/>
    </source>
</evidence>
<reference evidence="1 2" key="1">
    <citation type="submission" date="2008-07" db="EMBL/GenBank/DDBJ databases">
        <authorList>
            <person name="Tandeau de Marsac N."/>
            <person name="Ferriera S."/>
            <person name="Johnson J."/>
            <person name="Kravitz S."/>
            <person name="Beeson K."/>
            <person name="Sutton G."/>
            <person name="Rogers Y.-H."/>
            <person name="Friedman R."/>
            <person name="Frazier M."/>
            <person name="Venter J.C."/>
        </authorList>
    </citation>
    <scope>NUCLEOTIDE SEQUENCE [LARGE SCALE GENOMIC DNA]</scope>
    <source>
        <strain evidence="1 2">PCC 7420</strain>
    </source>
</reference>
<dbReference type="EMBL" id="DS989861">
    <property type="protein sequence ID" value="EDX72811.1"/>
    <property type="molecule type" value="Genomic_DNA"/>
</dbReference>
<dbReference type="AlphaFoldDB" id="B4VZ74"/>
<dbReference type="STRING" id="118168.MC7420_3257"/>